<keyword evidence="2 3" id="KW-0238">DNA-binding</keyword>
<sequence>MGKSTFNIIYVIQKGKAKADGSAPVVARITVNGEKSHFATRIYVDPACWLPKEYRTTGMTREERKVNEALDELRVLIKQRYDEMLRRAEAITAGKLKNAITGLDEKAMKLLDLCDRFIEDYKGLVEAKVYGRKTLTRYVSTRNRLSKFITERYRLQDIPLSDINPKFAKDFDLWLRTTKRLANNTSMKFIRRLKPIYHMAVTNGWVQSDPLARCGFGWRRSTVATLRPRS</sequence>
<dbReference type="Proteomes" id="UP000183253">
    <property type="component" value="Unassembled WGS sequence"/>
</dbReference>
<keyword evidence="1" id="KW-0229">DNA integration</keyword>
<dbReference type="InterPro" id="IPR044068">
    <property type="entry name" value="CB"/>
</dbReference>
<feature type="domain" description="Core-binding (CB)" evidence="4">
    <location>
        <begin position="108"/>
        <end position="201"/>
    </location>
</feature>
<dbReference type="InterPro" id="IPR011010">
    <property type="entry name" value="DNA_brk_join_enz"/>
</dbReference>
<evidence type="ECO:0000313" key="6">
    <source>
        <dbReference type="Proteomes" id="UP000183253"/>
    </source>
</evidence>
<dbReference type="GO" id="GO:0003677">
    <property type="term" value="F:DNA binding"/>
    <property type="evidence" value="ECO:0007669"/>
    <property type="project" value="UniProtKB-UniRule"/>
</dbReference>
<dbReference type="PROSITE" id="PS51900">
    <property type="entry name" value="CB"/>
    <property type="match status" value="1"/>
</dbReference>
<dbReference type="Pfam" id="PF13102">
    <property type="entry name" value="Phage_int_SAM_5"/>
    <property type="match status" value="1"/>
</dbReference>
<evidence type="ECO:0000256" key="2">
    <source>
        <dbReference type="ARBA" id="ARBA00023125"/>
    </source>
</evidence>
<gene>
    <name evidence="5" type="ORF">SAMN05444145_101435</name>
</gene>
<proteinExistence type="predicted"/>
<dbReference type="GO" id="GO:0015074">
    <property type="term" value="P:DNA integration"/>
    <property type="evidence" value="ECO:0007669"/>
    <property type="project" value="UniProtKB-KW"/>
</dbReference>
<dbReference type="Gene3D" id="1.10.150.130">
    <property type="match status" value="1"/>
</dbReference>
<dbReference type="InterPro" id="IPR025269">
    <property type="entry name" value="SAM-like_dom"/>
</dbReference>
<organism evidence="5 6">
    <name type="scientific">Alistipes timonensis JC136</name>
    <dbReference type="NCBI Taxonomy" id="1033731"/>
    <lineage>
        <taxon>Bacteria</taxon>
        <taxon>Pseudomonadati</taxon>
        <taxon>Bacteroidota</taxon>
        <taxon>Bacteroidia</taxon>
        <taxon>Bacteroidales</taxon>
        <taxon>Rikenellaceae</taxon>
        <taxon>Alistipes</taxon>
    </lineage>
</organism>
<dbReference type="AlphaFoldDB" id="A0A1H3Y609"/>
<name>A0A1H3Y609_9BACT</name>
<reference evidence="5 6" key="1">
    <citation type="submission" date="2016-10" db="EMBL/GenBank/DDBJ databases">
        <authorList>
            <person name="de Groot N.N."/>
        </authorList>
    </citation>
    <scope>NUCLEOTIDE SEQUENCE [LARGE SCALE GENOMIC DNA]</scope>
    <source>
        <strain evidence="5 6">DSM 25383</strain>
    </source>
</reference>
<dbReference type="SUPFAM" id="SSF56349">
    <property type="entry name" value="DNA breaking-rejoining enzymes"/>
    <property type="match status" value="1"/>
</dbReference>
<evidence type="ECO:0000259" key="4">
    <source>
        <dbReference type="PROSITE" id="PS51900"/>
    </source>
</evidence>
<evidence type="ECO:0000256" key="3">
    <source>
        <dbReference type="PROSITE-ProRule" id="PRU01248"/>
    </source>
</evidence>
<dbReference type="Pfam" id="PF17293">
    <property type="entry name" value="Arm-DNA-bind_5"/>
    <property type="match status" value="1"/>
</dbReference>
<keyword evidence="6" id="KW-1185">Reference proteome</keyword>
<dbReference type="RefSeq" id="WP_010259877.1">
    <property type="nucleotide sequence ID" value="NZ_CAEG01000004.1"/>
</dbReference>
<evidence type="ECO:0000313" key="5">
    <source>
        <dbReference type="EMBL" id="SEA06252.1"/>
    </source>
</evidence>
<dbReference type="EMBL" id="FNRI01000001">
    <property type="protein sequence ID" value="SEA06252.1"/>
    <property type="molecule type" value="Genomic_DNA"/>
</dbReference>
<evidence type="ECO:0000256" key="1">
    <source>
        <dbReference type="ARBA" id="ARBA00022908"/>
    </source>
</evidence>
<dbReference type="InterPro" id="IPR010998">
    <property type="entry name" value="Integrase_recombinase_N"/>
</dbReference>
<dbReference type="InterPro" id="IPR035386">
    <property type="entry name" value="Arm-DNA-bind_5"/>
</dbReference>
<dbReference type="STRING" id="1033731.SAMN05444145_101435"/>
<protein>
    <submittedName>
        <fullName evidence="5">Phage integrase SAM-like domain-containing protein</fullName>
    </submittedName>
</protein>
<accession>A0A1H3Y609</accession>